<organism evidence="1 2">
    <name type="scientific">Actinopolymorpha rutila</name>
    <dbReference type="NCBI Taxonomy" id="446787"/>
    <lineage>
        <taxon>Bacteria</taxon>
        <taxon>Bacillati</taxon>
        <taxon>Actinomycetota</taxon>
        <taxon>Actinomycetes</taxon>
        <taxon>Propionibacteriales</taxon>
        <taxon>Actinopolymorphaceae</taxon>
        <taxon>Actinopolymorpha</taxon>
    </lineage>
</organism>
<sequence length="245" mass="27592">MRGQIDPPDTWLIYFDPQSPDWLKSAIDRHVAEGRYVALFRDSVPSEQLAKDLAKHLPDAPMLLTTNLDNDDSIAYDFGKRLHQLPAVTSAHAVFFRDGLIRAGARTYLRRDPDNAFCSVLEPWSQQPSTCWLDWHNLLGSRIPTIVLDGDPAWLQMIHDGNVSNRVRGRVVDPTRFQPLFGHGLSGAEPPGLRRRAADFAIHRPLRGSRDAVRTLGKKIVLQTGGKEQLDRLKMVTSRLSSRSN</sequence>
<reference evidence="1 2" key="1">
    <citation type="submission" date="2020-07" db="EMBL/GenBank/DDBJ databases">
        <title>Sequencing the genomes of 1000 actinobacteria strains.</title>
        <authorList>
            <person name="Klenk H.-P."/>
        </authorList>
    </citation>
    <scope>NUCLEOTIDE SEQUENCE [LARGE SCALE GENOMIC DNA]</scope>
    <source>
        <strain evidence="1 2">DSM 18448</strain>
    </source>
</reference>
<evidence type="ECO:0008006" key="3">
    <source>
        <dbReference type="Google" id="ProtNLM"/>
    </source>
</evidence>
<gene>
    <name evidence="1" type="ORF">F4554_004756</name>
</gene>
<name>A0A852ZJP1_9ACTN</name>
<proteinExistence type="predicted"/>
<dbReference type="EMBL" id="JACBZH010000001">
    <property type="protein sequence ID" value="NYH92118.1"/>
    <property type="molecule type" value="Genomic_DNA"/>
</dbReference>
<dbReference type="Pfam" id="PF11316">
    <property type="entry name" value="Rhamno_transf"/>
    <property type="match status" value="1"/>
</dbReference>
<dbReference type="AlphaFoldDB" id="A0A852ZJP1"/>
<keyword evidence="2" id="KW-1185">Reference proteome</keyword>
<comment type="caution">
    <text evidence="1">The sequence shown here is derived from an EMBL/GenBank/DDBJ whole genome shotgun (WGS) entry which is preliminary data.</text>
</comment>
<protein>
    <recommendedName>
        <fullName evidence="3">Rhamnosyl transferase</fullName>
    </recommendedName>
</protein>
<evidence type="ECO:0000313" key="1">
    <source>
        <dbReference type="EMBL" id="NYH92118.1"/>
    </source>
</evidence>
<accession>A0A852ZJP1</accession>
<evidence type="ECO:0000313" key="2">
    <source>
        <dbReference type="Proteomes" id="UP000579605"/>
    </source>
</evidence>
<dbReference type="Proteomes" id="UP000579605">
    <property type="component" value="Unassembled WGS sequence"/>
</dbReference>
<dbReference type="InterPro" id="IPR021466">
    <property type="entry name" value="Put_rhamnosyl_transferase"/>
</dbReference>